<dbReference type="GO" id="GO:0006421">
    <property type="term" value="P:asparaginyl-tRNA aminoacylation"/>
    <property type="evidence" value="ECO:0007669"/>
    <property type="project" value="InterPro"/>
</dbReference>
<dbReference type="GO" id="GO:0004816">
    <property type="term" value="F:asparagine-tRNA ligase activity"/>
    <property type="evidence" value="ECO:0007669"/>
    <property type="project" value="UniProtKB-EC"/>
</dbReference>
<dbReference type="CDD" id="cd00776">
    <property type="entry name" value="AsxRS_core"/>
    <property type="match status" value="1"/>
</dbReference>
<evidence type="ECO:0000313" key="11">
    <source>
        <dbReference type="EMBL" id="KAJ1733902.1"/>
    </source>
</evidence>
<dbReference type="Pfam" id="PF00152">
    <property type="entry name" value="tRNA-synt_2"/>
    <property type="match status" value="1"/>
</dbReference>
<evidence type="ECO:0000259" key="10">
    <source>
        <dbReference type="PROSITE" id="PS50862"/>
    </source>
</evidence>
<dbReference type="SUPFAM" id="SSF55681">
    <property type="entry name" value="Class II aaRS and biotin synthetases"/>
    <property type="match status" value="1"/>
</dbReference>
<dbReference type="InterPro" id="IPR006195">
    <property type="entry name" value="aa-tRNA-synth_II"/>
</dbReference>
<dbReference type="AlphaFoldDB" id="A0A9W7YEI5"/>
<dbReference type="PROSITE" id="PS50862">
    <property type="entry name" value="AA_TRNA_LIGASE_II"/>
    <property type="match status" value="1"/>
</dbReference>
<evidence type="ECO:0000256" key="6">
    <source>
        <dbReference type="ARBA" id="ARBA00022917"/>
    </source>
</evidence>
<keyword evidence="3 11" id="KW-0436">Ligase</keyword>
<evidence type="ECO:0000256" key="7">
    <source>
        <dbReference type="ARBA" id="ARBA00023146"/>
    </source>
</evidence>
<keyword evidence="4" id="KW-0547">Nucleotide-binding</keyword>
<dbReference type="PANTHER" id="PTHR22594:SF34">
    <property type="entry name" value="ASPARAGINE--TRNA LIGASE, MITOCHONDRIAL-RELATED"/>
    <property type="match status" value="1"/>
</dbReference>
<dbReference type="InterPro" id="IPR004522">
    <property type="entry name" value="Asn-tRNA-ligase"/>
</dbReference>
<evidence type="ECO:0000313" key="12">
    <source>
        <dbReference type="Proteomes" id="UP001143981"/>
    </source>
</evidence>
<reference evidence="11" key="1">
    <citation type="submission" date="2022-07" db="EMBL/GenBank/DDBJ databases">
        <title>Phylogenomic reconstructions and comparative analyses of Kickxellomycotina fungi.</title>
        <authorList>
            <person name="Reynolds N.K."/>
            <person name="Stajich J.E."/>
            <person name="Barry K."/>
            <person name="Grigoriev I.V."/>
            <person name="Crous P."/>
            <person name="Smith M.E."/>
        </authorList>
    </citation>
    <scope>NUCLEOTIDE SEQUENCE</scope>
    <source>
        <strain evidence="11">BCRC 34381</strain>
    </source>
</reference>
<evidence type="ECO:0000256" key="2">
    <source>
        <dbReference type="ARBA" id="ARBA00012816"/>
    </source>
</evidence>
<evidence type="ECO:0000256" key="4">
    <source>
        <dbReference type="ARBA" id="ARBA00022741"/>
    </source>
</evidence>
<keyword evidence="12" id="KW-1185">Reference proteome</keyword>
<dbReference type="Pfam" id="PF01336">
    <property type="entry name" value="tRNA_anti-codon"/>
    <property type="match status" value="1"/>
</dbReference>
<dbReference type="PANTHER" id="PTHR22594">
    <property type="entry name" value="ASPARTYL/LYSYL-TRNA SYNTHETASE"/>
    <property type="match status" value="1"/>
</dbReference>
<dbReference type="OrthoDB" id="1931232at2759"/>
<feature type="domain" description="Aminoacyl-transfer RNA synthetases class-II family profile" evidence="10">
    <location>
        <begin position="174"/>
        <end position="483"/>
    </location>
</feature>
<accession>A0A9W7YEI5</accession>
<dbReference type="NCBIfam" id="TIGR00457">
    <property type="entry name" value="asnS"/>
    <property type="match status" value="1"/>
</dbReference>
<dbReference type="GO" id="GO:0005524">
    <property type="term" value="F:ATP binding"/>
    <property type="evidence" value="ECO:0007669"/>
    <property type="project" value="UniProtKB-KW"/>
</dbReference>
<evidence type="ECO:0000256" key="9">
    <source>
        <dbReference type="ARBA" id="ARBA00068798"/>
    </source>
</evidence>
<dbReference type="InterPro" id="IPR012340">
    <property type="entry name" value="NA-bd_OB-fold"/>
</dbReference>
<evidence type="ECO:0000256" key="3">
    <source>
        <dbReference type="ARBA" id="ARBA00022598"/>
    </source>
</evidence>
<evidence type="ECO:0000256" key="1">
    <source>
        <dbReference type="ARBA" id="ARBA00008226"/>
    </source>
</evidence>
<dbReference type="NCBIfam" id="NF003037">
    <property type="entry name" value="PRK03932.1"/>
    <property type="match status" value="1"/>
</dbReference>
<comment type="similarity">
    <text evidence="1">Belongs to the class-II aminoacyl-tRNA synthetase family.</text>
</comment>
<dbReference type="InterPro" id="IPR004365">
    <property type="entry name" value="NA-bd_OB_tRNA"/>
</dbReference>
<gene>
    <name evidence="11" type="primary">SLM5</name>
    <name evidence="11" type="ORF">LPJ61_001335</name>
</gene>
<dbReference type="InterPro" id="IPR002312">
    <property type="entry name" value="Asp/Asn-tRNA-synth_IIb"/>
</dbReference>
<dbReference type="GO" id="GO:0003676">
    <property type="term" value="F:nucleic acid binding"/>
    <property type="evidence" value="ECO:0007669"/>
    <property type="project" value="InterPro"/>
</dbReference>
<dbReference type="InterPro" id="IPR045864">
    <property type="entry name" value="aa-tRNA-synth_II/BPL/LPL"/>
</dbReference>
<dbReference type="CDD" id="cd04318">
    <property type="entry name" value="EcAsnRS_like_N"/>
    <property type="match status" value="1"/>
</dbReference>
<organism evidence="11 12">
    <name type="scientific">Coemansia biformis</name>
    <dbReference type="NCBI Taxonomy" id="1286918"/>
    <lineage>
        <taxon>Eukaryota</taxon>
        <taxon>Fungi</taxon>
        <taxon>Fungi incertae sedis</taxon>
        <taxon>Zoopagomycota</taxon>
        <taxon>Kickxellomycotina</taxon>
        <taxon>Kickxellomycetes</taxon>
        <taxon>Kickxellales</taxon>
        <taxon>Kickxellaceae</taxon>
        <taxon>Coemansia</taxon>
    </lineage>
</organism>
<dbReference type="EMBL" id="JANBOI010000108">
    <property type="protein sequence ID" value="KAJ1733902.1"/>
    <property type="molecule type" value="Genomic_DNA"/>
</dbReference>
<name>A0A9W7YEI5_9FUNG</name>
<dbReference type="InterPro" id="IPR004364">
    <property type="entry name" value="Aa-tRNA-synt_II"/>
</dbReference>
<dbReference type="PRINTS" id="PR01042">
    <property type="entry name" value="TRNASYNTHASP"/>
</dbReference>
<dbReference type="GO" id="GO:0005739">
    <property type="term" value="C:mitochondrion"/>
    <property type="evidence" value="ECO:0007669"/>
    <property type="project" value="TreeGrafter"/>
</dbReference>
<keyword evidence="5" id="KW-0067">ATP-binding</keyword>
<proteinExistence type="inferred from homology"/>
<dbReference type="EC" id="6.1.1.22" evidence="2"/>
<keyword evidence="7" id="KW-0030">Aminoacyl-tRNA synthetase</keyword>
<dbReference type="Gene3D" id="3.30.930.10">
    <property type="entry name" value="Bira Bifunctional Protein, Domain 2"/>
    <property type="match status" value="1"/>
</dbReference>
<comment type="caution">
    <text evidence="11">The sequence shown here is derived from an EMBL/GenBank/DDBJ whole genome shotgun (WGS) entry which is preliminary data.</text>
</comment>
<keyword evidence="6" id="KW-0648">Protein biosynthesis</keyword>
<dbReference type="SUPFAM" id="SSF50249">
    <property type="entry name" value="Nucleic acid-binding proteins"/>
    <property type="match status" value="1"/>
</dbReference>
<evidence type="ECO:0000256" key="8">
    <source>
        <dbReference type="ARBA" id="ARBA00029886"/>
    </source>
</evidence>
<dbReference type="Proteomes" id="UP001143981">
    <property type="component" value="Unassembled WGS sequence"/>
</dbReference>
<sequence length="493" mass="54599">MFARGALAWRRHAPRATRIIHSSGSCSSNGGELGALQPTLRRVIESGVPGADVTITGWVRSVRVQKRIAFAEVSDGSMLRGVQVTMDDPQMARALSTGCSVEITGQLADSPGREQSMEVRAATVRVVGESDPEHYPLQKKRHTLDFLREIGHIRPRSQTIGAVTRLRSCAEMGVHQVLHDNEFVRIHTPALTANDCEGGGETFSVFAGGHPGAGHPATGQPGDGFFGSNVNLTVSGQLHLEVYAAAFKRVYTFNPAFRAEPSQTGRHLSEFWMVEAECAFIDSLSTLMDVGEGLVRSTTQHLVDHTGDELGFFAHDNEARATLVRRLTDRQPYPRISYTEAIDILQRADAAAKFEFKPQWGRALQSEHERYLATSHFQGPVFVTDYPADTKPFYMRPNPDGRTVACMDLLVPGPCELMGGSLRDHDYEHLRRRVESQGFADGSLDWYLDLRRYGSTPHGGFGMGFERYLQMLTGLESVRDLIPFPRYAGRCQH</sequence>
<dbReference type="FunFam" id="3.30.930.10:FF:000016">
    <property type="entry name" value="Asparagine--tRNA ligase"/>
    <property type="match status" value="1"/>
</dbReference>
<dbReference type="Gene3D" id="2.40.50.140">
    <property type="entry name" value="Nucleic acid-binding proteins"/>
    <property type="match status" value="1"/>
</dbReference>
<protein>
    <recommendedName>
        <fullName evidence="9">Asparagine--tRNA ligase, mitochondrial</fullName>
        <ecNumber evidence="2">6.1.1.22</ecNumber>
    </recommendedName>
    <alternativeName>
        <fullName evidence="8">Asparaginyl-tRNA synthetase</fullName>
    </alternativeName>
</protein>
<evidence type="ECO:0000256" key="5">
    <source>
        <dbReference type="ARBA" id="ARBA00022840"/>
    </source>
</evidence>